<sequence length="130" mass="14008">MLWPTVDNSSPLFIRRKKTAPSRPPLASQPAPHSSCSKSSPSLPVSSNSVSPSVPKGISEEIILPEIVTTCILVYSSCRDGDLAGRTKDLTLEPSTVVRIPPRLIFGLSTGCIVVARFLDCLEESWNQAC</sequence>
<feature type="compositionally biased region" description="Low complexity" evidence="1">
    <location>
        <begin position="28"/>
        <end position="55"/>
    </location>
</feature>
<feature type="compositionally biased region" description="Polar residues" evidence="1">
    <location>
        <begin position="1"/>
        <end position="11"/>
    </location>
</feature>
<feature type="region of interest" description="Disordered" evidence="1">
    <location>
        <begin position="1"/>
        <end position="55"/>
    </location>
</feature>
<proteinExistence type="predicted"/>
<evidence type="ECO:0000256" key="1">
    <source>
        <dbReference type="SAM" id="MobiDB-lite"/>
    </source>
</evidence>
<name>A0A3S5AJ29_9PLAT</name>
<keyword evidence="3" id="KW-1185">Reference proteome</keyword>
<gene>
    <name evidence="2" type="ORF">PXEA_LOCUS14958</name>
</gene>
<accession>A0A3S5AJ29</accession>
<evidence type="ECO:0000313" key="3">
    <source>
        <dbReference type="Proteomes" id="UP000784294"/>
    </source>
</evidence>
<dbReference type="Proteomes" id="UP000784294">
    <property type="component" value="Unassembled WGS sequence"/>
</dbReference>
<protein>
    <submittedName>
        <fullName evidence="2">Uncharacterized protein</fullName>
    </submittedName>
</protein>
<dbReference type="EMBL" id="CAAALY010051743">
    <property type="protein sequence ID" value="VEL21518.1"/>
    <property type="molecule type" value="Genomic_DNA"/>
</dbReference>
<organism evidence="2 3">
    <name type="scientific">Protopolystoma xenopodis</name>
    <dbReference type="NCBI Taxonomy" id="117903"/>
    <lineage>
        <taxon>Eukaryota</taxon>
        <taxon>Metazoa</taxon>
        <taxon>Spiralia</taxon>
        <taxon>Lophotrochozoa</taxon>
        <taxon>Platyhelminthes</taxon>
        <taxon>Monogenea</taxon>
        <taxon>Polyopisthocotylea</taxon>
        <taxon>Polystomatidea</taxon>
        <taxon>Polystomatidae</taxon>
        <taxon>Protopolystoma</taxon>
    </lineage>
</organism>
<evidence type="ECO:0000313" key="2">
    <source>
        <dbReference type="EMBL" id="VEL21518.1"/>
    </source>
</evidence>
<reference evidence="2" key="1">
    <citation type="submission" date="2018-11" db="EMBL/GenBank/DDBJ databases">
        <authorList>
            <consortium name="Pathogen Informatics"/>
        </authorList>
    </citation>
    <scope>NUCLEOTIDE SEQUENCE</scope>
</reference>
<comment type="caution">
    <text evidence="2">The sequence shown here is derived from an EMBL/GenBank/DDBJ whole genome shotgun (WGS) entry which is preliminary data.</text>
</comment>
<dbReference type="AlphaFoldDB" id="A0A3S5AJ29"/>